<keyword evidence="5" id="KW-1185">Reference proteome</keyword>
<feature type="compositionally biased region" description="Polar residues" evidence="2">
    <location>
        <begin position="279"/>
        <end position="299"/>
    </location>
</feature>
<evidence type="ECO:0000313" key="5">
    <source>
        <dbReference type="Proteomes" id="UP000507470"/>
    </source>
</evidence>
<accession>A0A6J8DYN0</accession>
<feature type="domain" description="NECAP PHear" evidence="3">
    <location>
        <begin position="115"/>
        <end position="239"/>
    </location>
</feature>
<evidence type="ECO:0000259" key="3">
    <source>
        <dbReference type="Pfam" id="PF07933"/>
    </source>
</evidence>
<sequence>MVIKKRGNTCNVSDLGDTSHRSFSLCEKSTNTDLLLLEPRPPGLCNRCSNNFLEQHVCLCIPSNLSTTHDEVRLSVNSNSPTLATQTLVHKSSEVHNRLSKEPASQGGSITPAKNKHISSKSSIIQSDCMVFIDKQFKEKGELFAQCPVETYPSVAVEAVIDSSRYFVLRIKDDGGRSAFIGIGFNDRGDSFDLNVALQDHFKWLKNEEAAKKTQAEFNSGPKLDLGFKEGQTIKINIQTKKDPNQQAKSRPKGQGSGGGLGMLPPPPGATKLPPPPSGISQPNQEKQHQQISQFSEPKTNSHSQNISSSNSQSNVDLLFDSLSVSSSGSSSQPVLQPQTTTQTVDPWGDFTGVNSNSTNTTDENWVQF</sequence>
<dbReference type="InterPro" id="IPR011993">
    <property type="entry name" value="PH-like_dom_sf"/>
</dbReference>
<gene>
    <name evidence="4" type="ORF">MCOR_46543</name>
</gene>
<feature type="compositionally biased region" description="Low complexity" evidence="2">
    <location>
        <begin position="324"/>
        <end position="345"/>
    </location>
</feature>
<dbReference type="SUPFAM" id="SSF50729">
    <property type="entry name" value="PH domain-like"/>
    <property type="match status" value="1"/>
</dbReference>
<dbReference type="GO" id="GO:0006897">
    <property type="term" value="P:endocytosis"/>
    <property type="evidence" value="ECO:0007669"/>
    <property type="project" value="InterPro"/>
</dbReference>
<dbReference type="GO" id="GO:0030125">
    <property type="term" value="C:clathrin vesicle coat"/>
    <property type="evidence" value="ECO:0007669"/>
    <property type="project" value="TreeGrafter"/>
</dbReference>
<feature type="compositionally biased region" description="Polar residues" evidence="2">
    <location>
        <begin position="353"/>
        <end position="369"/>
    </location>
</feature>
<dbReference type="Pfam" id="PF07933">
    <property type="entry name" value="DUF1681"/>
    <property type="match status" value="1"/>
</dbReference>
<dbReference type="PANTHER" id="PTHR12847">
    <property type="entry name" value="ATP-BINDING CASSETTE ABC TRANSPORTER-RELATED"/>
    <property type="match status" value="1"/>
</dbReference>
<dbReference type="PANTHER" id="PTHR12847:SF9">
    <property type="entry name" value="NECAP-LIKE PROTEIN CG9132"/>
    <property type="match status" value="1"/>
</dbReference>
<feature type="compositionally biased region" description="Pro residues" evidence="2">
    <location>
        <begin position="264"/>
        <end position="278"/>
    </location>
</feature>
<dbReference type="Gene3D" id="2.30.29.30">
    <property type="entry name" value="Pleckstrin-homology domain (PH domain)/Phosphotyrosine-binding domain (PTB)"/>
    <property type="match status" value="1"/>
</dbReference>
<feature type="region of interest" description="Disordered" evidence="2">
    <location>
        <begin position="238"/>
        <end position="312"/>
    </location>
</feature>
<evidence type="ECO:0000313" key="4">
    <source>
        <dbReference type="EMBL" id="CAC5413674.1"/>
    </source>
</evidence>
<protein>
    <submittedName>
        <fullName evidence="4">NECAP1_2</fullName>
    </submittedName>
</protein>
<comment type="similarity">
    <text evidence="1">Belongs to the NECAP family.</text>
</comment>
<proteinExistence type="inferred from homology"/>
<organism evidence="4 5">
    <name type="scientific">Mytilus coruscus</name>
    <name type="common">Sea mussel</name>
    <dbReference type="NCBI Taxonomy" id="42192"/>
    <lineage>
        <taxon>Eukaryota</taxon>
        <taxon>Metazoa</taxon>
        <taxon>Spiralia</taxon>
        <taxon>Lophotrochozoa</taxon>
        <taxon>Mollusca</taxon>
        <taxon>Bivalvia</taxon>
        <taxon>Autobranchia</taxon>
        <taxon>Pteriomorphia</taxon>
        <taxon>Mytilida</taxon>
        <taxon>Mytiloidea</taxon>
        <taxon>Mytilidae</taxon>
        <taxon>Mytilinae</taxon>
        <taxon>Mytilus</taxon>
    </lineage>
</organism>
<feature type="compositionally biased region" description="Low complexity" evidence="2">
    <location>
        <begin position="301"/>
        <end position="312"/>
    </location>
</feature>
<dbReference type="OrthoDB" id="10265489at2759"/>
<reference evidence="4 5" key="1">
    <citation type="submission" date="2020-06" db="EMBL/GenBank/DDBJ databases">
        <authorList>
            <person name="Li R."/>
            <person name="Bekaert M."/>
        </authorList>
    </citation>
    <scope>NUCLEOTIDE SEQUENCE [LARGE SCALE GENOMIC DNA]</scope>
    <source>
        <strain evidence="5">wild</strain>
    </source>
</reference>
<evidence type="ECO:0000256" key="1">
    <source>
        <dbReference type="ARBA" id="ARBA00007736"/>
    </source>
</evidence>
<dbReference type="InterPro" id="IPR012466">
    <property type="entry name" value="NECAP_PHear"/>
</dbReference>
<dbReference type="Proteomes" id="UP000507470">
    <property type="component" value="Unassembled WGS sequence"/>
</dbReference>
<dbReference type="EMBL" id="CACVKT020008208">
    <property type="protein sequence ID" value="CAC5413674.1"/>
    <property type="molecule type" value="Genomic_DNA"/>
</dbReference>
<feature type="compositionally biased region" description="Polar residues" evidence="2">
    <location>
        <begin position="238"/>
        <end position="249"/>
    </location>
</feature>
<name>A0A6J8DYN0_MYTCO</name>
<dbReference type="AlphaFoldDB" id="A0A6J8DYN0"/>
<feature type="region of interest" description="Disordered" evidence="2">
    <location>
        <begin position="324"/>
        <end position="369"/>
    </location>
</feature>
<evidence type="ECO:0000256" key="2">
    <source>
        <dbReference type="SAM" id="MobiDB-lite"/>
    </source>
</evidence>